<gene>
    <name evidence="2" type="ORF">SAMN04488554_2120</name>
</gene>
<feature type="compositionally biased region" description="Basic and acidic residues" evidence="1">
    <location>
        <begin position="1"/>
        <end position="10"/>
    </location>
</feature>
<accession>A0A1H5K6V2</accession>
<dbReference type="EMBL" id="FNTX01000002">
    <property type="protein sequence ID" value="SEE60593.1"/>
    <property type="molecule type" value="Genomic_DNA"/>
</dbReference>
<reference evidence="3" key="1">
    <citation type="submission" date="2016-10" db="EMBL/GenBank/DDBJ databases">
        <authorList>
            <person name="Varghese N."/>
            <person name="Submissions S."/>
        </authorList>
    </citation>
    <scope>NUCLEOTIDE SEQUENCE [LARGE SCALE GENOMIC DNA]</scope>
    <source>
        <strain evidence="3">DSM 21368</strain>
    </source>
</reference>
<dbReference type="Proteomes" id="UP000199220">
    <property type="component" value="Unassembled WGS sequence"/>
</dbReference>
<sequence>MHRVEAERAVRRLHRLSPEQARARGAGRARRVYGRGGECAGEDPLGTAKTRSVTGSGNYDEVSRPNKEADHDVQPERRVAPRRDALIEVALDHADADTRIR</sequence>
<name>A0A1H5K6V2_9MICO</name>
<dbReference type="AlphaFoldDB" id="A0A1H5K6V2"/>
<keyword evidence="3" id="KW-1185">Reference proteome</keyword>
<feature type="compositionally biased region" description="Basic and acidic residues" evidence="1">
    <location>
        <begin position="61"/>
        <end position="76"/>
    </location>
</feature>
<protein>
    <submittedName>
        <fullName evidence="2">Uncharacterized protein</fullName>
    </submittedName>
</protein>
<dbReference type="RefSeq" id="WP_089773133.1">
    <property type="nucleotide sequence ID" value="NZ_FNTX01000002.1"/>
</dbReference>
<evidence type="ECO:0000313" key="2">
    <source>
        <dbReference type="EMBL" id="SEE60593.1"/>
    </source>
</evidence>
<evidence type="ECO:0000313" key="3">
    <source>
        <dbReference type="Proteomes" id="UP000199220"/>
    </source>
</evidence>
<feature type="region of interest" description="Disordered" evidence="1">
    <location>
        <begin position="1"/>
        <end position="76"/>
    </location>
</feature>
<organism evidence="2 3">
    <name type="scientific">Ruania alba</name>
    <dbReference type="NCBI Taxonomy" id="648782"/>
    <lineage>
        <taxon>Bacteria</taxon>
        <taxon>Bacillati</taxon>
        <taxon>Actinomycetota</taxon>
        <taxon>Actinomycetes</taxon>
        <taxon>Micrococcales</taxon>
        <taxon>Ruaniaceae</taxon>
        <taxon>Ruania</taxon>
    </lineage>
</organism>
<proteinExistence type="predicted"/>
<evidence type="ECO:0000256" key="1">
    <source>
        <dbReference type="SAM" id="MobiDB-lite"/>
    </source>
</evidence>